<feature type="region of interest" description="Disordered" evidence="2">
    <location>
        <begin position="319"/>
        <end position="407"/>
    </location>
</feature>
<feature type="transmembrane region" description="Helical" evidence="3">
    <location>
        <begin position="955"/>
        <end position="977"/>
    </location>
</feature>
<feature type="transmembrane region" description="Helical" evidence="3">
    <location>
        <begin position="871"/>
        <end position="890"/>
    </location>
</feature>
<dbReference type="Proteomes" id="UP001378960">
    <property type="component" value="Unassembled WGS sequence"/>
</dbReference>
<reference evidence="5 6" key="1">
    <citation type="journal article" date="2023" name="Elife">
        <title>Identification of key yeast species and microbe-microbe interactions impacting larval growth of Drosophila in the wild.</title>
        <authorList>
            <person name="Mure A."/>
            <person name="Sugiura Y."/>
            <person name="Maeda R."/>
            <person name="Honda K."/>
            <person name="Sakurai N."/>
            <person name="Takahashi Y."/>
            <person name="Watada M."/>
            <person name="Katoh T."/>
            <person name="Gotoh A."/>
            <person name="Gotoh Y."/>
            <person name="Taniguchi I."/>
            <person name="Nakamura K."/>
            <person name="Hayashi T."/>
            <person name="Katayama T."/>
            <person name="Uemura T."/>
            <person name="Hattori Y."/>
        </authorList>
    </citation>
    <scope>NUCLEOTIDE SEQUENCE [LARGE SCALE GENOMIC DNA]</scope>
    <source>
        <strain evidence="5 6">PK-24</strain>
    </source>
</reference>
<dbReference type="AlphaFoldDB" id="A0AAV5R7U9"/>
<dbReference type="PANTHER" id="PTHR31082:SF4">
    <property type="entry name" value="PHEROMONE-REGULATED MEMBRANE PROTEIN 10"/>
    <property type="match status" value="1"/>
</dbReference>
<dbReference type="EMBL" id="BTGB01000004">
    <property type="protein sequence ID" value="GMM46676.1"/>
    <property type="molecule type" value="Genomic_DNA"/>
</dbReference>
<keyword evidence="3" id="KW-0472">Membrane</keyword>
<protein>
    <submittedName>
        <fullName evidence="5">Pheromone-regulated protein</fullName>
    </submittedName>
</protein>
<keyword evidence="3" id="KW-0812">Transmembrane</keyword>
<dbReference type="InterPro" id="IPR051361">
    <property type="entry name" value="ThrE/Ser_Exporter"/>
</dbReference>
<gene>
    <name evidence="5" type="ORF">DAPK24_032510</name>
</gene>
<comment type="similarity">
    <text evidence="1">Belongs to the ThrE exporter (TC 2.A.79) family.</text>
</comment>
<evidence type="ECO:0000313" key="6">
    <source>
        <dbReference type="Proteomes" id="UP001378960"/>
    </source>
</evidence>
<feature type="transmembrane region" description="Helical" evidence="3">
    <location>
        <begin position="922"/>
        <end position="943"/>
    </location>
</feature>
<organism evidence="5 6">
    <name type="scientific">Pichia kluyveri</name>
    <name type="common">Yeast</name>
    <dbReference type="NCBI Taxonomy" id="36015"/>
    <lineage>
        <taxon>Eukaryota</taxon>
        <taxon>Fungi</taxon>
        <taxon>Dikarya</taxon>
        <taxon>Ascomycota</taxon>
        <taxon>Saccharomycotina</taxon>
        <taxon>Pichiomycetes</taxon>
        <taxon>Pichiales</taxon>
        <taxon>Pichiaceae</taxon>
        <taxon>Pichia</taxon>
    </lineage>
</organism>
<feature type="compositionally biased region" description="Basic and acidic residues" evidence="2">
    <location>
        <begin position="369"/>
        <end position="391"/>
    </location>
</feature>
<feature type="transmembrane region" description="Helical" evidence="3">
    <location>
        <begin position="1112"/>
        <end position="1132"/>
    </location>
</feature>
<evidence type="ECO:0000313" key="5">
    <source>
        <dbReference type="EMBL" id="GMM46676.1"/>
    </source>
</evidence>
<sequence length="1201" mass="133550">MSSNNKNKLSVNARINPRFGHRKTQSSSGIGSSYDDVSDMQSIYSNNSFSSVGNLMSNNNNSFCSLNRSNESLHSLPDQFQFNSNKKSTSNIPKFKTKNAKKNFLLNLKNKNKQSLKYNSSTPPALDSHIIVEDDESEQALNVPMLPDFGISGKPKNNINKNNIPPPRSAAQHDYFGNYPNTLNVFSDNNKIKDNNNTPDFDFNDDDQISNEKDKIIKSMIDQDFNLNFSKDSQLPKGSKLQEIRKKRGLVEKRPISRLSSSDDDASTEGEEDYDNQPHEYVSNNNDGLNDNTSIKSDTSSKSKKAIFKSFLRKRGFSIGSESMKSGSGEKNSLEKIESPTIGNPLKLTKTLSRSSSRKRKNNSISIHEQLDDYSNEKIEDSTSLSEKNEGTEAINSIGPNDISDVGSNNSKSEHFLKNIFHLDGLLGQGGLVPNLNLAHNQDTTIRRGDQVHDVENPLPDFHDEVEREAKTLVGHMFSSPLEDFRKRTKNRTNKIKNSFNVNGGKNARDTSNISRTSTGSSTGLYVPERAHLPVDPFDDLQNFDEFSIDVPDNIIDKPRKYKTGIQSALLQLYNTHLTPATLSSTNSLEGSTLYNDSDANYDSDATDLQTDYNLNMNLDAEIRRDGLQILHPSSAATLNSEFPEFEEKMKGISEDAEAKFDKIDKFSKFHKRAASFQDFIAKPDMKKLNISNMSSNISNPKRKTGVSFELPDFRTQTTTADTPLEKKELLGYKNLRKRAKFSRRVKKESAARITVHITDVLERQRFILTLCKAFMLYGAPTHRLEEYMSMTSQVLEIDGSFIYFPGCMLVSFGDLNARTSEMKLVRCAQGLDLGKLDEVHDIYKNVVHDRLGTIEGYKLLDEIMNRKSKFNAWWCILFYSLASLAVAPWSFGGSWVDLPICFGIGAVIAFLQFVICPKNTLYSSVFEVCSSIIASFIARAIGSINGGNTFCYAALVQSPLALILPGYIILCGSLELQSRNIVAGSVRMFYAFIYSLMLSFGITLGAALYGWIDKDATSATSCSSNISPWYRFLFIPMFTIGIALTNQASWSQLPMMCIISGCGYVVTYFSSLHFKNVTELNATLGCFIIGLVANIYSRALKSFNKYFTTRGTFMTVSLMLPAIFVQVPSGIASQGSVFTGISTANNITHSNTAQDVSGDSGTLSFGIVMIQVALGISVGLYLSTILVYPFGKKKTGLFTL</sequence>
<feature type="compositionally biased region" description="Acidic residues" evidence="2">
    <location>
        <begin position="262"/>
        <end position="275"/>
    </location>
</feature>
<feature type="compositionally biased region" description="Low complexity" evidence="2">
    <location>
        <begin position="346"/>
        <end position="355"/>
    </location>
</feature>
<feature type="transmembrane region" description="Helical" evidence="3">
    <location>
        <begin position="989"/>
        <end position="1010"/>
    </location>
</feature>
<evidence type="ECO:0000259" key="4">
    <source>
        <dbReference type="Pfam" id="PF06738"/>
    </source>
</evidence>
<feature type="transmembrane region" description="Helical" evidence="3">
    <location>
        <begin position="1166"/>
        <end position="1189"/>
    </location>
</feature>
<dbReference type="InterPro" id="IPR010619">
    <property type="entry name" value="ThrE-like_N"/>
</dbReference>
<proteinExistence type="inferred from homology"/>
<feature type="transmembrane region" description="Helical" evidence="3">
    <location>
        <begin position="896"/>
        <end position="915"/>
    </location>
</feature>
<keyword evidence="6" id="KW-1185">Reference proteome</keyword>
<feature type="domain" description="Threonine/serine exporter-like N-terminal" evidence="4">
    <location>
        <begin position="766"/>
        <end position="1009"/>
    </location>
</feature>
<feature type="region of interest" description="Disordered" evidence="2">
    <location>
        <begin position="246"/>
        <end position="300"/>
    </location>
</feature>
<feature type="compositionally biased region" description="Low complexity" evidence="2">
    <location>
        <begin position="290"/>
        <end position="300"/>
    </location>
</feature>
<dbReference type="GO" id="GO:0022857">
    <property type="term" value="F:transmembrane transporter activity"/>
    <property type="evidence" value="ECO:0007669"/>
    <property type="project" value="InterPro"/>
</dbReference>
<dbReference type="Pfam" id="PF06738">
    <property type="entry name" value="ThrE"/>
    <property type="match status" value="1"/>
</dbReference>
<dbReference type="PANTHER" id="PTHR31082">
    <property type="entry name" value="PHEROMONE-REGULATED MEMBRANE PROTEIN 10"/>
    <property type="match status" value="1"/>
</dbReference>
<name>A0AAV5R7U9_PICKL</name>
<feature type="compositionally biased region" description="Low complexity" evidence="2">
    <location>
        <begin position="319"/>
        <end position="331"/>
    </location>
</feature>
<feature type="compositionally biased region" description="Polar residues" evidence="2">
    <location>
        <begin position="499"/>
        <end position="524"/>
    </location>
</feature>
<feature type="transmembrane region" description="Helical" evidence="3">
    <location>
        <begin position="1054"/>
        <end position="1075"/>
    </location>
</feature>
<evidence type="ECO:0000256" key="1">
    <source>
        <dbReference type="ARBA" id="ARBA00034125"/>
    </source>
</evidence>
<accession>A0AAV5R7U9</accession>
<feature type="compositionally biased region" description="Basic and acidic residues" evidence="2">
    <location>
        <begin position="246"/>
        <end position="255"/>
    </location>
</feature>
<evidence type="ECO:0000256" key="2">
    <source>
        <dbReference type="SAM" id="MobiDB-lite"/>
    </source>
</evidence>
<feature type="region of interest" description="Disordered" evidence="2">
    <location>
        <begin position="494"/>
        <end position="525"/>
    </location>
</feature>
<feature type="transmembrane region" description="Helical" evidence="3">
    <location>
        <begin position="1030"/>
        <end position="1047"/>
    </location>
</feature>
<feature type="transmembrane region" description="Helical" evidence="3">
    <location>
        <begin position="1081"/>
        <end position="1100"/>
    </location>
</feature>
<comment type="caution">
    <text evidence="5">The sequence shown here is derived from an EMBL/GenBank/DDBJ whole genome shotgun (WGS) entry which is preliminary data.</text>
</comment>
<keyword evidence="3" id="KW-1133">Transmembrane helix</keyword>
<evidence type="ECO:0000256" key="3">
    <source>
        <dbReference type="SAM" id="Phobius"/>
    </source>
</evidence>